<dbReference type="InterPro" id="IPR050523">
    <property type="entry name" value="AKR_Detox_Biosynth"/>
</dbReference>
<name>A0AAN6K1P2_9PEZI</name>
<evidence type="ECO:0000256" key="2">
    <source>
        <dbReference type="ARBA" id="ARBA00023002"/>
    </source>
</evidence>
<dbReference type="Proteomes" id="UP001175353">
    <property type="component" value="Unassembled WGS sequence"/>
</dbReference>
<protein>
    <recommendedName>
        <fullName evidence="5">NADP-dependent oxidoreductase domain-containing protein</fullName>
    </recommendedName>
</protein>
<evidence type="ECO:0000256" key="3">
    <source>
        <dbReference type="ARBA" id="ARBA00038157"/>
    </source>
</evidence>
<dbReference type="AlphaFoldDB" id="A0AAN6K1P2"/>
<feature type="region of interest" description="Disordered" evidence="4">
    <location>
        <begin position="184"/>
        <end position="208"/>
    </location>
</feature>
<organism evidence="6 7">
    <name type="scientific">Friedmanniomyces endolithicus</name>
    <dbReference type="NCBI Taxonomy" id="329885"/>
    <lineage>
        <taxon>Eukaryota</taxon>
        <taxon>Fungi</taxon>
        <taxon>Dikarya</taxon>
        <taxon>Ascomycota</taxon>
        <taxon>Pezizomycotina</taxon>
        <taxon>Dothideomycetes</taxon>
        <taxon>Dothideomycetidae</taxon>
        <taxon>Mycosphaerellales</taxon>
        <taxon>Teratosphaeriaceae</taxon>
        <taxon>Friedmanniomyces</taxon>
    </lineage>
</organism>
<dbReference type="EMBL" id="JAUJLE010000280">
    <property type="protein sequence ID" value="KAK0963215.1"/>
    <property type="molecule type" value="Genomic_DNA"/>
</dbReference>
<dbReference type="Gene3D" id="3.20.20.100">
    <property type="entry name" value="NADP-dependent oxidoreductase domain"/>
    <property type="match status" value="1"/>
</dbReference>
<keyword evidence="1" id="KW-0521">NADP</keyword>
<evidence type="ECO:0000259" key="5">
    <source>
        <dbReference type="Pfam" id="PF00248"/>
    </source>
</evidence>
<gene>
    <name evidence="6" type="ORF">LTR91_019080</name>
</gene>
<dbReference type="InterPro" id="IPR036812">
    <property type="entry name" value="NAD(P)_OxRdtase_dom_sf"/>
</dbReference>
<dbReference type="GO" id="GO:0016491">
    <property type="term" value="F:oxidoreductase activity"/>
    <property type="evidence" value="ECO:0007669"/>
    <property type="project" value="UniProtKB-KW"/>
</dbReference>
<dbReference type="PANTHER" id="PTHR43364:SF7">
    <property type="entry name" value="NADP-DEPENDENT OXIDOREDUCTASE DOMAIN-CONTAINING PROTEIN-RELATED"/>
    <property type="match status" value="1"/>
</dbReference>
<dbReference type="SUPFAM" id="SSF51430">
    <property type="entry name" value="NAD(P)-linked oxidoreductase"/>
    <property type="match status" value="1"/>
</dbReference>
<sequence length="424" mass="47721">MGTLTGTQTRLPGQCEHKLPTSCRLTSILNCCACADERPHAASYSTYVDGLGFVPWGTRWQRYCWYCREFWAKRVGVSGLRPALTRVPEVPEQREFLERWEEFHRGFRVVVGEGGGEERVAVLGEDWREVDPGCLPRTLEELRAGRAASEVVTQRVVQVEAQEEERPGQTLEDTLDQMFQEAEGEDAAGRVPTQPARPGARPSGEVPSLSIHDMLSTAGGRDAQRDAQARPNNIHAQAMVPAVNRNREYQARRIAALRRELHRMRNGIERVISGLRDLGEAVPEHAEATNRLTELGSTLDEIGGIPSREDELHRYYPQLYLHWWDFTTFVPEIMTSLNSLADRGKVLYLGISDTPAWLVSKANQYARDHGLRPFIVYQGRWSAALRDFERDIIPMCEAEGMGIAPWGVFGFVPTCVLFNASSCK</sequence>
<proteinExistence type="inferred from homology"/>
<evidence type="ECO:0000313" key="7">
    <source>
        <dbReference type="Proteomes" id="UP001175353"/>
    </source>
</evidence>
<dbReference type="InterPro" id="IPR023210">
    <property type="entry name" value="NADP_OxRdtase_dom"/>
</dbReference>
<keyword evidence="2" id="KW-0560">Oxidoreductase</keyword>
<accession>A0AAN6K1P2</accession>
<dbReference type="Pfam" id="PF00248">
    <property type="entry name" value="Aldo_ket_red"/>
    <property type="match status" value="1"/>
</dbReference>
<keyword evidence="7" id="KW-1185">Reference proteome</keyword>
<evidence type="ECO:0000256" key="4">
    <source>
        <dbReference type="SAM" id="MobiDB-lite"/>
    </source>
</evidence>
<feature type="domain" description="NADP-dependent oxidoreductase" evidence="5">
    <location>
        <begin position="319"/>
        <end position="410"/>
    </location>
</feature>
<comment type="caution">
    <text evidence="6">The sequence shown here is derived from an EMBL/GenBank/DDBJ whole genome shotgun (WGS) entry which is preliminary data.</text>
</comment>
<dbReference type="PANTHER" id="PTHR43364">
    <property type="entry name" value="NADH-SPECIFIC METHYLGLYOXAL REDUCTASE-RELATED"/>
    <property type="match status" value="1"/>
</dbReference>
<evidence type="ECO:0000256" key="1">
    <source>
        <dbReference type="ARBA" id="ARBA00022857"/>
    </source>
</evidence>
<evidence type="ECO:0000313" key="6">
    <source>
        <dbReference type="EMBL" id="KAK0963215.1"/>
    </source>
</evidence>
<reference evidence="6" key="1">
    <citation type="submission" date="2023-06" db="EMBL/GenBank/DDBJ databases">
        <title>Black Yeasts Isolated from many extreme environments.</title>
        <authorList>
            <person name="Coleine C."/>
            <person name="Stajich J.E."/>
            <person name="Selbmann L."/>
        </authorList>
    </citation>
    <scope>NUCLEOTIDE SEQUENCE</scope>
    <source>
        <strain evidence="6">CCFEE 5200</strain>
    </source>
</reference>
<comment type="similarity">
    <text evidence="3">Belongs to the aldo/keto reductase family. Aldo/keto reductase 2 subfamily.</text>
</comment>